<dbReference type="InterPro" id="IPR001000">
    <property type="entry name" value="GH10_dom"/>
</dbReference>
<dbReference type="Proteomes" id="UP001589654">
    <property type="component" value="Unassembled WGS sequence"/>
</dbReference>
<feature type="domain" description="GH10" evidence="4">
    <location>
        <begin position="1"/>
        <end position="68"/>
    </location>
</feature>
<proteinExistence type="predicted"/>
<keyword evidence="6" id="KW-1185">Reference proteome</keyword>
<evidence type="ECO:0000256" key="3">
    <source>
        <dbReference type="ARBA" id="ARBA00023326"/>
    </source>
</evidence>
<evidence type="ECO:0000313" key="6">
    <source>
        <dbReference type="Proteomes" id="UP001589654"/>
    </source>
</evidence>
<sequence length="68" mass="8037">MIGEAYIDSAFVYAHRADPDAKLFYNDYNSIFGWKRNKIFDLVKRQKENNTPFPEMMFKWISLAGIGR</sequence>
<dbReference type="SUPFAM" id="SSF51445">
    <property type="entry name" value="(Trans)glycosidases"/>
    <property type="match status" value="1"/>
</dbReference>
<keyword evidence="3" id="KW-0624">Polysaccharide degradation</keyword>
<keyword evidence="2" id="KW-0119">Carbohydrate metabolism</keyword>
<evidence type="ECO:0000256" key="2">
    <source>
        <dbReference type="ARBA" id="ARBA00023277"/>
    </source>
</evidence>
<reference evidence="5 6" key="1">
    <citation type="submission" date="2024-09" db="EMBL/GenBank/DDBJ databases">
        <authorList>
            <person name="Sun Q."/>
            <person name="Mori K."/>
        </authorList>
    </citation>
    <scope>NUCLEOTIDE SEQUENCE [LARGE SCALE GENOMIC DNA]</scope>
    <source>
        <strain evidence="5 6">CECT 7682</strain>
    </source>
</reference>
<keyword evidence="1" id="KW-0378">Hydrolase</keyword>
<dbReference type="EMBL" id="JBHMEW010000068">
    <property type="protein sequence ID" value="MFB9213502.1"/>
    <property type="molecule type" value="Genomic_DNA"/>
</dbReference>
<organism evidence="5 6">
    <name type="scientific">Echinicola jeungdonensis</name>
    <dbReference type="NCBI Taxonomy" id="709343"/>
    <lineage>
        <taxon>Bacteria</taxon>
        <taxon>Pseudomonadati</taxon>
        <taxon>Bacteroidota</taxon>
        <taxon>Cytophagia</taxon>
        <taxon>Cytophagales</taxon>
        <taxon>Cyclobacteriaceae</taxon>
        <taxon>Echinicola</taxon>
    </lineage>
</organism>
<protein>
    <submittedName>
        <fullName evidence="5">Endo-1,4-beta-xylanase</fullName>
    </submittedName>
</protein>
<accession>A0ABV5JAJ2</accession>
<comment type="caution">
    <text evidence="5">The sequence shown here is derived from an EMBL/GenBank/DDBJ whole genome shotgun (WGS) entry which is preliminary data.</text>
</comment>
<dbReference type="Pfam" id="PF00331">
    <property type="entry name" value="Glyco_hydro_10"/>
    <property type="match status" value="1"/>
</dbReference>
<dbReference type="InterPro" id="IPR017853">
    <property type="entry name" value="GH"/>
</dbReference>
<evidence type="ECO:0000259" key="4">
    <source>
        <dbReference type="PROSITE" id="PS51760"/>
    </source>
</evidence>
<dbReference type="Gene3D" id="3.20.20.80">
    <property type="entry name" value="Glycosidases"/>
    <property type="match status" value="1"/>
</dbReference>
<evidence type="ECO:0000313" key="5">
    <source>
        <dbReference type="EMBL" id="MFB9213502.1"/>
    </source>
</evidence>
<dbReference type="PROSITE" id="PS51760">
    <property type="entry name" value="GH10_2"/>
    <property type="match status" value="1"/>
</dbReference>
<gene>
    <name evidence="5" type="ORF">ACFFUR_16920</name>
</gene>
<evidence type="ECO:0000256" key="1">
    <source>
        <dbReference type="ARBA" id="ARBA00022801"/>
    </source>
</evidence>
<name>A0ABV5JAJ2_9BACT</name>